<dbReference type="PRINTS" id="PR00394">
    <property type="entry name" value="RHSPROTEIN"/>
</dbReference>
<accession>A0A2U2BU68</accession>
<dbReference type="InterPro" id="IPR022385">
    <property type="entry name" value="Rhs_assc_core"/>
</dbReference>
<comment type="caution">
    <text evidence="3">The sequence shown here is derived from an EMBL/GenBank/DDBJ whole genome shotgun (WGS) entry which is preliminary data.</text>
</comment>
<dbReference type="Proteomes" id="UP000245168">
    <property type="component" value="Unassembled WGS sequence"/>
</dbReference>
<reference evidence="4" key="1">
    <citation type="submission" date="2018-05" db="EMBL/GenBank/DDBJ databases">
        <authorList>
            <person name="Liu B.-T."/>
        </authorList>
    </citation>
    <scope>NUCLEOTIDE SEQUENCE [LARGE SCALE GENOMIC DNA]</scope>
    <source>
        <strain evidence="4">WD6-1</strain>
    </source>
</reference>
<dbReference type="Gene3D" id="2.180.10.10">
    <property type="entry name" value="RHS repeat-associated core"/>
    <property type="match status" value="1"/>
</dbReference>
<evidence type="ECO:0000259" key="2">
    <source>
        <dbReference type="Pfam" id="PF25023"/>
    </source>
</evidence>
<keyword evidence="1" id="KW-0677">Repeat</keyword>
<organism evidence="3 4">
    <name type="scientific">Marinicauda salina</name>
    <dbReference type="NCBI Taxonomy" id="2135793"/>
    <lineage>
        <taxon>Bacteria</taxon>
        <taxon>Pseudomonadati</taxon>
        <taxon>Pseudomonadota</taxon>
        <taxon>Alphaproteobacteria</taxon>
        <taxon>Maricaulales</taxon>
        <taxon>Maricaulaceae</taxon>
        <taxon>Marinicauda</taxon>
    </lineage>
</organism>
<dbReference type="OrthoDB" id="7632616at2"/>
<dbReference type="InterPro" id="IPR056823">
    <property type="entry name" value="TEN-like_YD-shell"/>
</dbReference>
<dbReference type="InterPro" id="IPR050708">
    <property type="entry name" value="T6SS_VgrG/RHS"/>
</dbReference>
<feature type="domain" description="Teneurin-like YD-shell" evidence="2">
    <location>
        <begin position="23"/>
        <end position="134"/>
    </location>
</feature>
<sequence length="330" mass="33186">MEIAELDGGGNVITRFVPGPSIDERAAMITVDTATGAAIDRFFYHADRLGNVIALSDETGAVAAQYVYSPFGVEPLADATGNPFRYTGRRYDPETAFLYYRARYYSPALGRFLEVDPIGYEDQMNLYAYVGNNPLNATDPSGEVGAVGAGFGAAVGGLIGGVSAAVRETGEQLAANGGNFRDLNVGEIALNGAVGAGTGAVTGAVIGSGAGLVAAVATGASYGAAQAGAEVALDGAFGDDISDRNVGREIAVGAAAGAAGPILGRGLQAGRTVGEAAEGAIQGGSTAATVNLARGAEQVGEAIVTQTATDVGAGVTNDALDERDRIEDRR</sequence>
<dbReference type="EMBL" id="QEXV01000003">
    <property type="protein sequence ID" value="PWE17563.1"/>
    <property type="molecule type" value="Genomic_DNA"/>
</dbReference>
<name>A0A2U2BU68_9PROT</name>
<dbReference type="PANTHER" id="PTHR32305:SF15">
    <property type="entry name" value="PROTEIN RHSA-RELATED"/>
    <property type="match status" value="1"/>
</dbReference>
<dbReference type="AlphaFoldDB" id="A0A2U2BU68"/>
<dbReference type="RefSeq" id="WP_109252794.1">
    <property type="nucleotide sequence ID" value="NZ_QEXV01000003.1"/>
</dbReference>
<evidence type="ECO:0000313" key="4">
    <source>
        <dbReference type="Proteomes" id="UP000245168"/>
    </source>
</evidence>
<gene>
    <name evidence="3" type="ORF">DDZ18_07785</name>
</gene>
<dbReference type="Pfam" id="PF25023">
    <property type="entry name" value="TEN_YD-shell"/>
    <property type="match status" value="1"/>
</dbReference>
<keyword evidence="4" id="KW-1185">Reference proteome</keyword>
<dbReference type="NCBIfam" id="TIGR03696">
    <property type="entry name" value="Rhs_assc_core"/>
    <property type="match status" value="1"/>
</dbReference>
<protein>
    <recommendedName>
        <fullName evidence="2">Teneurin-like YD-shell domain-containing protein</fullName>
    </recommendedName>
</protein>
<proteinExistence type="predicted"/>
<dbReference type="PANTHER" id="PTHR32305">
    <property type="match status" value="1"/>
</dbReference>
<evidence type="ECO:0000256" key="1">
    <source>
        <dbReference type="ARBA" id="ARBA00022737"/>
    </source>
</evidence>
<evidence type="ECO:0000313" key="3">
    <source>
        <dbReference type="EMBL" id="PWE17563.1"/>
    </source>
</evidence>